<evidence type="ECO:0000259" key="10">
    <source>
        <dbReference type="Pfam" id="PF07885"/>
    </source>
</evidence>
<reference evidence="11 12" key="1">
    <citation type="submission" date="2019-10" db="EMBL/GenBank/DDBJ databases">
        <title>Streptomyces smaragdinus sp. nov. and Streptomyces fabii sp. nov., isolated from the gut of fungus growing-termite Macrotermes natalensis.</title>
        <authorList>
            <person name="Schwitalla J."/>
            <person name="Benndorf R."/>
            <person name="Martin K."/>
            <person name="De Beer W."/>
            <person name="Kaster A.-K."/>
            <person name="Vollmers J."/>
            <person name="Poulsen M."/>
            <person name="Beemelmanns C."/>
        </authorList>
    </citation>
    <scope>NUCLEOTIDE SEQUENCE [LARGE SCALE GENOMIC DNA]</scope>
    <source>
        <strain evidence="11 12">RB5</strain>
    </source>
</reference>
<dbReference type="Gene3D" id="1.20.120.350">
    <property type="entry name" value="Voltage-gated potassium channels. Chain C"/>
    <property type="match status" value="1"/>
</dbReference>
<dbReference type="Pfam" id="PF07885">
    <property type="entry name" value="Ion_trans_2"/>
    <property type="match status" value="1"/>
</dbReference>
<keyword evidence="6 9" id="KW-0472">Membrane</keyword>
<dbReference type="EMBL" id="WEGJ01000003">
    <property type="protein sequence ID" value="MQY11319.1"/>
    <property type="molecule type" value="Genomic_DNA"/>
</dbReference>
<comment type="subcellular location">
    <subcellularLocation>
        <location evidence="1">Membrane</location>
        <topology evidence="1">Multi-pass membrane protein</topology>
    </subcellularLocation>
</comment>
<feature type="transmembrane region" description="Helical" evidence="9">
    <location>
        <begin position="188"/>
        <end position="213"/>
    </location>
</feature>
<evidence type="ECO:0000256" key="5">
    <source>
        <dbReference type="ARBA" id="ARBA00023065"/>
    </source>
</evidence>
<dbReference type="InterPro" id="IPR027359">
    <property type="entry name" value="Volt_channel_dom_sf"/>
</dbReference>
<feature type="compositionally biased region" description="Pro residues" evidence="8">
    <location>
        <begin position="255"/>
        <end position="264"/>
    </location>
</feature>
<keyword evidence="3 9" id="KW-0812">Transmembrane</keyword>
<gene>
    <name evidence="11" type="ORF">SRB5_14340</name>
</gene>
<dbReference type="PRINTS" id="PR00169">
    <property type="entry name" value="KCHANNEL"/>
</dbReference>
<feature type="domain" description="Potassium channel" evidence="10">
    <location>
        <begin position="135"/>
        <end position="212"/>
    </location>
</feature>
<dbReference type="OrthoDB" id="9799090at2"/>
<feature type="transmembrane region" description="Helical" evidence="9">
    <location>
        <begin position="24"/>
        <end position="45"/>
    </location>
</feature>
<feature type="transmembrane region" description="Helical" evidence="9">
    <location>
        <begin position="126"/>
        <end position="146"/>
    </location>
</feature>
<dbReference type="Proteomes" id="UP000466345">
    <property type="component" value="Unassembled WGS sequence"/>
</dbReference>
<dbReference type="FunFam" id="1.10.287.70:FF:000243">
    <property type="entry name" value="Voltage-gated potassium channel"/>
    <property type="match status" value="1"/>
</dbReference>
<feature type="transmembrane region" description="Helical" evidence="9">
    <location>
        <begin position="88"/>
        <end position="105"/>
    </location>
</feature>
<feature type="region of interest" description="Disordered" evidence="8">
    <location>
        <begin position="250"/>
        <end position="271"/>
    </location>
</feature>
<evidence type="ECO:0000256" key="1">
    <source>
        <dbReference type="ARBA" id="ARBA00004141"/>
    </source>
</evidence>
<evidence type="ECO:0000256" key="8">
    <source>
        <dbReference type="SAM" id="MobiDB-lite"/>
    </source>
</evidence>
<protein>
    <recommendedName>
        <fullName evidence="10">Potassium channel domain-containing protein</fullName>
    </recommendedName>
</protein>
<dbReference type="PANTHER" id="PTHR11537:SF254">
    <property type="entry name" value="POTASSIUM VOLTAGE-GATED CHANNEL PROTEIN SHAB"/>
    <property type="match status" value="1"/>
</dbReference>
<keyword evidence="5" id="KW-0406">Ion transport</keyword>
<evidence type="ECO:0000313" key="12">
    <source>
        <dbReference type="Proteomes" id="UP000466345"/>
    </source>
</evidence>
<keyword evidence="4 9" id="KW-1133">Transmembrane helix</keyword>
<evidence type="ECO:0000256" key="2">
    <source>
        <dbReference type="ARBA" id="ARBA00022448"/>
    </source>
</evidence>
<name>A0A7K0CCY4_9ACTN</name>
<dbReference type="RefSeq" id="WP_153450594.1">
    <property type="nucleotide sequence ID" value="NZ_WEGJ01000003.1"/>
</dbReference>
<dbReference type="Gene3D" id="1.10.287.70">
    <property type="match status" value="1"/>
</dbReference>
<keyword evidence="12" id="KW-1185">Reference proteome</keyword>
<proteinExistence type="predicted"/>
<evidence type="ECO:0000256" key="4">
    <source>
        <dbReference type="ARBA" id="ARBA00022989"/>
    </source>
</evidence>
<organism evidence="11 12">
    <name type="scientific">Streptomyces smaragdinus</name>
    <dbReference type="NCBI Taxonomy" id="2585196"/>
    <lineage>
        <taxon>Bacteria</taxon>
        <taxon>Bacillati</taxon>
        <taxon>Actinomycetota</taxon>
        <taxon>Actinomycetes</taxon>
        <taxon>Kitasatosporales</taxon>
        <taxon>Streptomycetaceae</taxon>
        <taxon>Streptomyces</taxon>
    </lineage>
</organism>
<keyword evidence="2" id="KW-0813">Transport</keyword>
<comment type="caution">
    <text evidence="11">The sequence shown here is derived from an EMBL/GenBank/DDBJ whole genome shotgun (WGS) entry which is preliminary data.</text>
</comment>
<evidence type="ECO:0000256" key="6">
    <source>
        <dbReference type="ARBA" id="ARBA00023136"/>
    </source>
</evidence>
<dbReference type="InterPro" id="IPR028325">
    <property type="entry name" value="VG_K_chnl"/>
</dbReference>
<sequence>MTSAISTSKGGRPSPREERWERAAYRPLIVLAVVFAAAYAVPIVSHPSPGVRELCQAVEWLVWGAFALDYGVRLYLTGDRLAFLRGHWLDLVVVLLPLIQPLRLLRLVSAVLLTGRRVQAAAQVRLTTYVGGSLIGLLIFGSLAVLEVEQGRPGSNINTFGDATWWAFTTMTTVGYGDHAPTTGMGRIIAVALMISGIALIGLVTANIAAWFISRFEAESEHEQRQMELIRDLSDQVASLRSALGELTARLAEQPPVPPAPAGTPQPRKTP</sequence>
<dbReference type="InterPro" id="IPR013099">
    <property type="entry name" value="K_chnl_dom"/>
</dbReference>
<evidence type="ECO:0000256" key="7">
    <source>
        <dbReference type="ARBA" id="ARBA00023303"/>
    </source>
</evidence>
<evidence type="ECO:0000256" key="9">
    <source>
        <dbReference type="SAM" id="Phobius"/>
    </source>
</evidence>
<dbReference type="GO" id="GO:0001508">
    <property type="term" value="P:action potential"/>
    <property type="evidence" value="ECO:0007669"/>
    <property type="project" value="TreeGrafter"/>
</dbReference>
<accession>A0A7K0CCY4</accession>
<dbReference type="GO" id="GO:0008076">
    <property type="term" value="C:voltage-gated potassium channel complex"/>
    <property type="evidence" value="ECO:0007669"/>
    <property type="project" value="InterPro"/>
</dbReference>
<dbReference type="PANTHER" id="PTHR11537">
    <property type="entry name" value="VOLTAGE-GATED POTASSIUM CHANNEL"/>
    <property type="match status" value="1"/>
</dbReference>
<evidence type="ECO:0000313" key="11">
    <source>
        <dbReference type="EMBL" id="MQY11319.1"/>
    </source>
</evidence>
<dbReference type="GO" id="GO:0005249">
    <property type="term" value="F:voltage-gated potassium channel activity"/>
    <property type="evidence" value="ECO:0007669"/>
    <property type="project" value="InterPro"/>
</dbReference>
<keyword evidence="7" id="KW-0407">Ion channel</keyword>
<dbReference type="SUPFAM" id="SSF81324">
    <property type="entry name" value="Voltage-gated potassium channels"/>
    <property type="match status" value="1"/>
</dbReference>
<evidence type="ECO:0000256" key="3">
    <source>
        <dbReference type="ARBA" id="ARBA00022692"/>
    </source>
</evidence>
<dbReference type="AlphaFoldDB" id="A0A7K0CCY4"/>